<evidence type="ECO:0000313" key="2">
    <source>
        <dbReference type="EMBL" id="GIN60713.1"/>
    </source>
</evidence>
<sequence>MLFSFKAIDHIQLAAPKGSEARARNFFTGILGFIELEKPDSLKQRGGVWFSKGKIQIHIGIEEPFYPSKKAHPAFEVKNIEELKRHLKMNQVMFEEDIHLRNAHRIFVFDPFGNRLEFLEWQNK</sequence>
<dbReference type="Proteomes" id="UP000682111">
    <property type="component" value="Unassembled WGS sequence"/>
</dbReference>
<protein>
    <submittedName>
        <fullName evidence="2">Glyoxalase</fullName>
    </submittedName>
</protein>
<dbReference type="PANTHER" id="PTHR39175">
    <property type="entry name" value="FAMILY PROTEIN, PUTATIVE (AFU_ORTHOLOGUE AFUA_3G15060)-RELATED"/>
    <property type="match status" value="1"/>
</dbReference>
<name>A0A919WF89_9BACI</name>
<gene>
    <name evidence="2" type="ORF">J27TS8_07060</name>
</gene>
<reference evidence="2" key="1">
    <citation type="submission" date="2021-03" db="EMBL/GenBank/DDBJ databases">
        <title>Antimicrobial resistance genes in bacteria isolated from Japanese honey, and their potential for conferring macrolide and lincosamide resistance in the American foulbrood pathogen Paenibacillus larvae.</title>
        <authorList>
            <person name="Okamoto M."/>
            <person name="Kumagai M."/>
            <person name="Kanamori H."/>
            <person name="Takamatsu D."/>
        </authorList>
    </citation>
    <scope>NUCLEOTIDE SEQUENCE</scope>
    <source>
        <strain evidence="2">J27TS8</strain>
    </source>
</reference>
<dbReference type="OrthoDB" id="9813630at2"/>
<dbReference type="RefSeq" id="WP_095306568.1">
    <property type="nucleotide sequence ID" value="NZ_BORC01000001.1"/>
</dbReference>
<dbReference type="AlphaFoldDB" id="A0A919WF89"/>
<feature type="domain" description="VOC" evidence="1">
    <location>
        <begin position="7"/>
        <end position="121"/>
    </location>
</feature>
<evidence type="ECO:0000313" key="3">
    <source>
        <dbReference type="Proteomes" id="UP000682111"/>
    </source>
</evidence>
<dbReference type="PROSITE" id="PS51819">
    <property type="entry name" value="VOC"/>
    <property type="match status" value="1"/>
</dbReference>
<proteinExistence type="predicted"/>
<dbReference type="EMBL" id="BORC01000001">
    <property type="protein sequence ID" value="GIN60713.1"/>
    <property type="molecule type" value="Genomic_DNA"/>
</dbReference>
<comment type="caution">
    <text evidence="2">The sequence shown here is derived from an EMBL/GenBank/DDBJ whole genome shotgun (WGS) entry which is preliminary data.</text>
</comment>
<organism evidence="2 3">
    <name type="scientific">Robertmurraya siralis</name>
    <dbReference type="NCBI Taxonomy" id="77777"/>
    <lineage>
        <taxon>Bacteria</taxon>
        <taxon>Bacillati</taxon>
        <taxon>Bacillota</taxon>
        <taxon>Bacilli</taxon>
        <taxon>Bacillales</taxon>
        <taxon>Bacillaceae</taxon>
        <taxon>Robertmurraya</taxon>
    </lineage>
</organism>
<dbReference type="SUPFAM" id="SSF54593">
    <property type="entry name" value="Glyoxalase/Bleomycin resistance protein/Dihydroxybiphenyl dioxygenase"/>
    <property type="match status" value="1"/>
</dbReference>
<dbReference type="PANTHER" id="PTHR39175:SF1">
    <property type="entry name" value="FAMILY PROTEIN, PUTATIVE (AFU_ORTHOLOGUE AFUA_3G15060)-RELATED"/>
    <property type="match status" value="1"/>
</dbReference>
<dbReference type="Gene3D" id="3.10.180.10">
    <property type="entry name" value="2,3-Dihydroxybiphenyl 1,2-Dioxygenase, domain 1"/>
    <property type="match status" value="1"/>
</dbReference>
<evidence type="ECO:0000259" key="1">
    <source>
        <dbReference type="PROSITE" id="PS51819"/>
    </source>
</evidence>
<accession>A0A919WF89</accession>
<dbReference type="Pfam" id="PF00903">
    <property type="entry name" value="Glyoxalase"/>
    <property type="match status" value="1"/>
</dbReference>
<keyword evidence="3" id="KW-1185">Reference proteome</keyword>
<dbReference type="InterPro" id="IPR029068">
    <property type="entry name" value="Glyas_Bleomycin-R_OHBP_Dase"/>
</dbReference>
<dbReference type="InterPro" id="IPR037523">
    <property type="entry name" value="VOC_core"/>
</dbReference>
<dbReference type="InterPro" id="IPR004360">
    <property type="entry name" value="Glyas_Fos-R_dOase_dom"/>
</dbReference>